<dbReference type="AlphaFoldDB" id="A0A0S8GAY0"/>
<evidence type="ECO:0000259" key="1">
    <source>
        <dbReference type="Pfam" id="PF18962"/>
    </source>
</evidence>
<evidence type="ECO:0000313" key="2">
    <source>
        <dbReference type="EMBL" id="KPK68810.1"/>
    </source>
</evidence>
<name>A0A0S8GAY0_UNCW3</name>
<proteinExistence type="predicted"/>
<dbReference type="Gene3D" id="2.60.40.4070">
    <property type="match status" value="1"/>
</dbReference>
<protein>
    <recommendedName>
        <fullName evidence="1">Secretion system C-terminal sorting domain-containing protein</fullName>
    </recommendedName>
</protein>
<organism evidence="2 3">
    <name type="scientific">candidate division WOR_3 bacterium SM23_60</name>
    <dbReference type="NCBI Taxonomy" id="1703780"/>
    <lineage>
        <taxon>Bacteria</taxon>
        <taxon>Bacteria division WOR-3</taxon>
    </lineage>
</organism>
<dbReference type="PANTHER" id="PTHR42754">
    <property type="entry name" value="ENDOGLUCANASE"/>
    <property type="match status" value="1"/>
</dbReference>
<dbReference type="NCBIfam" id="TIGR04183">
    <property type="entry name" value="Por_Secre_tail"/>
    <property type="match status" value="1"/>
</dbReference>
<sequence length="489" mass="52173">MYSKLCSNLVLGVLLLGLGLFQYQYAQPPDTLWTKTFGGVAGDAGRSVQQTIDGGYIIAGRTVSFGAGGADAWLIKTNASGDTLWTKTYGGVDDDYAESVQQTADGGYILAGMTESFGAGDFDVWLIKTDASGDTLWTKTFGGSYWDYGYSVQQTTDQGYIVAGITRSFSAGGIDVWLIKTDTLGDTLWTKAYGGSNNDGANSVQQTTDEGYIVAGYTASFGAGESDVWLIKTDTLGDTLWVKTFGGVSWDEGASVQQTTDDGYIVAGRTSSYGSGTASVYLVKTDAAGDTLWTKVIGGSGYDEALSVEQTTDGAYILAGFTSSFGVIGHDVLLIKTNDLGDTLWTKTIGGNDYEWAYSVQQTTDGGYIAAGYTESFGAGGGDIWLIRLGPSGVAQYDQSMTPSAFVRNQPNPFNTSTNISYSISHSDFITLSVYDVLGRKVKTLANGFTKAGEHSVIFDATKFSSGVYYCVLERGDDFVRTEKMLFLQ</sequence>
<gene>
    <name evidence="2" type="ORF">AMJ87_11385</name>
</gene>
<dbReference type="PATRIC" id="fig|1703780.3.peg.1771"/>
<dbReference type="EMBL" id="LJUO01000151">
    <property type="protein sequence ID" value="KPK68810.1"/>
    <property type="molecule type" value="Genomic_DNA"/>
</dbReference>
<comment type="caution">
    <text evidence="2">The sequence shown here is derived from an EMBL/GenBank/DDBJ whole genome shotgun (WGS) entry which is preliminary data.</text>
</comment>
<accession>A0A0S8GAY0</accession>
<dbReference type="InterPro" id="IPR026444">
    <property type="entry name" value="Secre_tail"/>
</dbReference>
<dbReference type="Proteomes" id="UP000051096">
    <property type="component" value="Unassembled WGS sequence"/>
</dbReference>
<feature type="domain" description="Secretion system C-terminal sorting" evidence="1">
    <location>
        <begin position="411"/>
        <end position="479"/>
    </location>
</feature>
<dbReference type="Pfam" id="PF18962">
    <property type="entry name" value="Por_Secre_tail"/>
    <property type="match status" value="1"/>
</dbReference>
<reference evidence="2 3" key="1">
    <citation type="journal article" date="2015" name="Microbiome">
        <title>Genomic resolution of linkages in carbon, nitrogen, and sulfur cycling among widespread estuary sediment bacteria.</title>
        <authorList>
            <person name="Baker B.J."/>
            <person name="Lazar C.S."/>
            <person name="Teske A.P."/>
            <person name="Dick G.J."/>
        </authorList>
    </citation>
    <scope>NUCLEOTIDE SEQUENCE [LARGE SCALE GENOMIC DNA]</scope>
    <source>
        <strain evidence="2">SM23_60</strain>
    </source>
</reference>
<evidence type="ECO:0000313" key="3">
    <source>
        <dbReference type="Proteomes" id="UP000051096"/>
    </source>
</evidence>
<dbReference type="PANTHER" id="PTHR42754:SF1">
    <property type="entry name" value="LIPOPROTEIN"/>
    <property type="match status" value="1"/>
</dbReference>